<dbReference type="InterPro" id="IPR041489">
    <property type="entry name" value="PDZ_6"/>
</dbReference>
<dbReference type="AlphaFoldDB" id="A0A381NYP5"/>
<dbReference type="PANTHER" id="PTHR43037:SF5">
    <property type="entry name" value="FERULOYL ESTERASE"/>
    <property type="match status" value="1"/>
</dbReference>
<dbReference type="GO" id="GO:0016787">
    <property type="term" value="F:hydrolase activity"/>
    <property type="evidence" value="ECO:0007669"/>
    <property type="project" value="UniProtKB-KW"/>
</dbReference>
<dbReference type="InterPro" id="IPR050955">
    <property type="entry name" value="Plant_Biomass_Hydrol_Est"/>
</dbReference>
<evidence type="ECO:0000259" key="3">
    <source>
        <dbReference type="PROSITE" id="PS50106"/>
    </source>
</evidence>
<dbReference type="SUPFAM" id="SSF53474">
    <property type="entry name" value="alpha/beta-Hydrolases"/>
    <property type="match status" value="1"/>
</dbReference>
<dbReference type="PROSITE" id="PS50106">
    <property type="entry name" value="PDZ"/>
    <property type="match status" value="1"/>
</dbReference>
<protein>
    <recommendedName>
        <fullName evidence="3">PDZ domain-containing protein</fullName>
    </recommendedName>
</protein>
<feature type="non-terminal residue" evidence="4">
    <location>
        <position position="1"/>
    </location>
</feature>
<dbReference type="Gene3D" id="2.30.42.10">
    <property type="match status" value="1"/>
</dbReference>
<dbReference type="Pfam" id="PF17820">
    <property type="entry name" value="PDZ_6"/>
    <property type="match status" value="1"/>
</dbReference>
<dbReference type="PANTHER" id="PTHR43037">
    <property type="entry name" value="UNNAMED PRODUCT-RELATED"/>
    <property type="match status" value="1"/>
</dbReference>
<dbReference type="InterPro" id="IPR001478">
    <property type="entry name" value="PDZ"/>
</dbReference>
<dbReference type="Gene3D" id="3.40.50.1820">
    <property type="entry name" value="alpha/beta hydrolase"/>
    <property type="match status" value="1"/>
</dbReference>
<reference evidence="4" key="1">
    <citation type="submission" date="2018-05" db="EMBL/GenBank/DDBJ databases">
        <authorList>
            <person name="Lanie J.A."/>
            <person name="Ng W.-L."/>
            <person name="Kazmierczak K.M."/>
            <person name="Andrzejewski T.M."/>
            <person name="Davidsen T.M."/>
            <person name="Wayne K.J."/>
            <person name="Tettelin H."/>
            <person name="Glass J.I."/>
            <person name="Rusch D."/>
            <person name="Podicherti R."/>
            <person name="Tsui H.-C.T."/>
            <person name="Winkler M.E."/>
        </authorList>
    </citation>
    <scope>NUCLEOTIDE SEQUENCE</scope>
</reference>
<evidence type="ECO:0000256" key="2">
    <source>
        <dbReference type="ARBA" id="ARBA00022801"/>
    </source>
</evidence>
<accession>A0A381NYP5</accession>
<evidence type="ECO:0000256" key="1">
    <source>
        <dbReference type="ARBA" id="ARBA00022729"/>
    </source>
</evidence>
<sequence length="543" mass="60244">VTSLGLQDAGRSRHEVRVVLLAVAVGWLAAGSASAQGLGPLVEAFWAAGSVDEIDEAVQTVLALDPEIGPLFTRVRAGSSYDSNALRGRQLLTRANTDGVTFRYEAYIPENYDPTRRYPVRMYLHGGVSRPRRDEPPFWRNAEPYLRDDTIVVFPESWGEAMWWQANQIENLGGMLNDLKARYNIDENAVYLMGVSDGATGAFYHAFKAPTPWAGFLSFNGHPVVLANPSTGADGQMYVTNLRNKPFFAVNGGQDRLYPISSVLPFFQLFVDAGISLDFRPKPEAGHNMQWWPEETDTVDQFILTRKRVPLPDRLVWETESTERFNRAHWLVITELGTVEGENDFADDEFNQIQPAPSGVPIGFNTIGVLDTGGIQLIDIIQGSMAEVAGVQPGDVLVEMNDRPVANVEDLRDAVQAPRDEPGMSVSVMRDGARLSFTLVPPDTVPAPPPSEAFPLPELSGRVQLLRDDNHIDVVTRGVRRYALLLSPEQFDFTQSFRVTTNGRVSFEGMVEPSPETLLRWAARDRDRTMLFGAQLDIEVEAP</sequence>
<keyword evidence="2" id="KW-0378">Hydrolase</keyword>
<evidence type="ECO:0000313" key="4">
    <source>
        <dbReference type="EMBL" id="SUZ59751.1"/>
    </source>
</evidence>
<proteinExistence type="predicted"/>
<dbReference type="InterPro" id="IPR036034">
    <property type="entry name" value="PDZ_sf"/>
</dbReference>
<keyword evidence="1" id="KW-0732">Signal</keyword>
<gene>
    <name evidence="4" type="ORF">METZ01_LOCUS12605</name>
</gene>
<dbReference type="SMART" id="SM00228">
    <property type="entry name" value="PDZ"/>
    <property type="match status" value="1"/>
</dbReference>
<dbReference type="InterPro" id="IPR029058">
    <property type="entry name" value="AB_hydrolase_fold"/>
</dbReference>
<name>A0A381NYP5_9ZZZZ</name>
<feature type="domain" description="PDZ" evidence="3">
    <location>
        <begin position="350"/>
        <end position="408"/>
    </location>
</feature>
<organism evidence="4">
    <name type="scientific">marine metagenome</name>
    <dbReference type="NCBI Taxonomy" id="408172"/>
    <lineage>
        <taxon>unclassified sequences</taxon>
        <taxon>metagenomes</taxon>
        <taxon>ecological metagenomes</taxon>
    </lineage>
</organism>
<dbReference type="SUPFAM" id="SSF50156">
    <property type="entry name" value="PDZ domain-like"/>
    <property type="match status" value="1"/>
</dbReference>
<dbReference type="EMBL" id="UINC01000697">
    <property type="protein sequence ID" value="SUZ59751.1"/>
    <property type="molecule type" value="Genomic_DNA"/>
</dbReference>